<dbReference type="GO" id="GO:0046688">
    <property type="term" value="P:response to copper ion"/>
    <property type="evidence" value="ECO:0007669"/>
    <property type="project" value="InterPro"/>
</dbReference>
<evidence type="ECO:0000259" key="8">
    <source>
        <dbReference type="Pfam" id="PF04234"/>
    </source>
</evidence>
<keyword evidence="10" id="KW-1185">Reference proteome</keyword>
<dbReference type="OrthoDB" id="5242236at2"/>
<evidence type="ECO:0000256" key="6">
    <source>
        <dbReference type="SAM" id="Phobius"/>
    </source>
</evidence>
<dbReference type="Gene3D" id="2.60.40.1220">
    <property type="match status" value="1"/>
</dbReference>
<dbReference type="AlphaFoldDB" id="A0A510VA06"/>
<feature type="chain" id="PRO_5021951801" evidence="7">
    <location>
        <begin position="28"/>
        <end position="217"/>
    </location>
</feature>
<comment type="caution">
    <text evidence="9">The sequence shown here is derived from an EMBL/GenBank/DDBJ whole genome shotgun (WGS) entry which is preliminary data.</text>
</comment>
<dbReference type="GO" id="GO:0005507">
    <property type="term" value="F:copper ion binding"/>
    <property type="evidence" value="ECO:0007669"/>
    <property type="project" value="InterPro"/>
</dbReference>
<comment type="subcellular location">
    <subcellularLocation>
        <location evidence="1">Cell envelope</location>
    </subcellularLocation>
</comment>
<protein>
    <submittedName>
        <fullName evidence="9">Copper resistance protein C</fullName>
    </submittedName>
</protein>
<dbReference type="PANTHER" id="PTHR34820:SF4">
    <property type="entry name" value="INNER MEMBRANE PROTEIN YEBZ"/>
    <property type="match status" value="1"/>
</dbReference>
<dbReference type="GO" id="GO:0005886">
    <property type="term" value="C:plasma membrane"/>
    <property type="evidence" value="ECO:0007669"/>
    <property type="project" value="TreeGrafter"/>
</dbReference>
<dbReference type="GO" id="GO:0006825">
    <property type="term" value="P:copper ion transport"/>
    <property type="evidence" value="ECO:0007669"/>
    <property type="project" value="InterPro"/>
</dbReference>
<organism evidence="9 10">
    <name type="scientific">Cellulomonas xylanilytica</name>
    <dbReference type="NCBI Taxonomy" id="233583"/>
    <lineage>
        <taxon>Bacteria</taxon>
        <taxon>Bacillati</taxon>
        <taxon>Actinomycetota</taxon>
        <taxon>Actinomycetes</taxon>
        <taxon>Micrococcales</taxon>
        <taxon>Cellulomonadaceae</taxon>
        <taxon>Cellulomonas</taxon>
    </lineage>
</organism>
<dbReference type="Pfam" id="PF04234">
    <property type="entry name" value="CopC"/>
    <property type="match status" value="1"/>
</dbReference>
<evidence type="ECO:0000256" key="7">
    <source>
        <dbReference type="SAM" id="SignalP"/>
    </source>
</evidence>
<feature type="signal peptide" evidence="7">
    <location>
        <begin position="1"/>
        <end position="27"/>
    </location>
</feature>
<dbReference type="PANTHER" id="PTHR34820">
    <property type="entry name" value="INNER MEMBRANE PROTEIN YEBZ"/>
    <property type="match status" value="1"/>
</dbReference>
<dbReference type="SUPFAM" id="SSF81296">
    <property type="entry name" value="E set domains"/>
    <property type="match status" value="1"/>
</dbReference>
<dbReference type="InterPro" id="IPR014756">
    <property type="entry name" value="Ig_E-set"/>
</dbReference>
<feature type="region of interest" description="Disordered" evidence="5">
    <location>
        <begin position="198"/>
        <end position="217"/>
    </location>
</feature>
<evidence type="ECO:0000256" key="2">
    <source>
        <dbReference type="ARBA" id="ARBA00022723"/>
    </source>
</evidence>
<dbReference type="EMBL" id="BJUB01000007">
    <property type="protein sequence ID" value="GEK21995.1"/>
    <property type="molecule type" value="Genomic_DNA"/>
</dbReference>
<dbReference type="InterPro" id="IPR014755">
    <property type="entry name" value="Cu-Rt/internalin_Ig-like"/>
</dbReference>
<keyword evidence="4" id="KW-0186">Copper</keyword>
<proteinExistence type="predicted"/>
<dbReference type="GO" id="GO:0042597">
    <property type="term" value="C:periplasmic space"/>
    <property type="evidence" value="ECO:0007669"/>
    <property type="project" value="InterPro"/>
</dbReference>
<keyword evidence="6" id="KW-1133">Transmembrane helix</keyword>
<keyword evidence="6" id="KW-0472">Membrane</keyword>
<dbReference type="RefSeq" id="WP_146927781.1">
    <property type="nucleotide sequence ID" value="NZ_BJUB01000007.1"/>
</dbReference>
<dbReference type="InterPro" id="IPR007348">
    <property type="entry name" value="CopC_dom"/>
</dbReference>
<evidence type="ECO:0000256" key="5">
    <source>
        <dbReference type="SAM" id="MobiDB-lite"/>
    </source>
</evidence>
<feature type="domain" description="CopC" evidence="8">
    <location>
        <begin position="28"/>
        <end position="120"/>
    </location>
</feature>
<feature type="region of interest" description="Disordered" evidence="5">
    <location>
        <begin position="135"/>
        <end position="164"/>
    </location>
</feature>
<feature type="compositionally biased region" description="Low complexity" evidence="5">
    <location>
        <begin position="206"/>
        <end position="217"/>
    </location>
</feature>
<feature type="transmembrane region" description="Helical" evidence="6">
    <location>
        <begin position="174"/>
        <end position="194"/>
    </location>
</feature>
<reference evidence="9 10" key="1">
    <citation type="submission" date="2019-07" db="EMBL/GenBank/DDBJ databases">
        <title>Whole genome shotgun sequence of Cellulomonas xylanilytica NBRC 101102.</title>
        <authorList>
            <person name="Hosoyama A."/>
            <person name="Uohara A."/>
            <person name="Ohji S."/>
            <person name="Ichikawa N."/>
        </authorList>
    </citation>
    <scope>NUCLEOTIDE SEQUENCE [LARGE SCALE GENOMIC DNA]</scope>
    <source>
        <strain evidence="9 10">NBRC 101102</strain>
    </source>
</reference>
<accession>A0A510VA06</accession>
<keyword evidence="2" id="KW-0479">Metal-binding</keyword>
<dbReference type="InterPro" id="IPR032694">
    <property type="entry name" value="CopC/D"/>
</dbReference>
<name>A0A510VA06_9CELL</name>
<dbReference type="Proteomes" id="UP000321118">
    <property type="component" value="Unassembled WGS sequence"/>
</dbReference>
<evidence type="ECO:0000313" key="9">
    <source>
        <dbReference type="EMBL" id="GEK21995.1"/>
    </source>
</evidence>
<evidence type="ECO:0000256" key="1">
    <source>
        <dbReference type="ARBA" id="ARBA00004196"/>
    </source>
</evidence>
<sequence>MRRALAAVLGILLGLAALVLAAPAAQAHNVLQSTDPAEGSTVPVVPETVTLTFNEPVLMVGTQIMVHTADETMVNIGPPILVDNTAGIAVTGELPAGEYTVIYRVTSADGHPIEGQYRFTAAEATSYGVATAAPTMTPSPTTSAEVQASESASAEPSATVAAPPVEEERISGPVLLGIAAAFIVVAGVVAWLLLRRRPASSPTQPPEGSAPGAAPGP</sequence>
<gene>
    <name evidence="9" type="ORF">CXY01_25150</name>
</gene>
<keyword evidence="3 7" id="KW-0732">Signal</keyword>
<evidence type="ECO:0000256" key="4">
    <source>
        <dbReference type="ARBA" id="ARBA00023008"/>
    </source>
</evidence>
<keyword evidence="6" id="KW-0812">Transmembrane</keyword>
<evidence type="ECO:0000313" key="10">
    <source>
        <dbReference type="Proteomes" id="UP000321118"/>
    </source>
</evidence>
<evidence type="ECO:0000256" key="3">
    <source>
        <dbReference type="ARBA" id="ARBA00022729"/>
    </source>
</evidence>
<dbReference type="GO" id="GO:0030313">
    <property type="term" value="C:cell envelope"/>
    <property type="evidence" value="ECO:0007669"/>
    <property type="project" value="UniProtKB-SubCell"/>
</dbReference>